<dbReference type="OrthoDB" id="3543921at2"/>
<dbReference type="InterPro" id="IPR016036">
    <property type="entry name" value="Malonyl_transacylase_ACP-bd"/>
</dbReference>
<dbReference type="InterPro" id="IPR050858">
    <property type="entry name" value="Mal-CoA-ACP_Trans/PKS_FabD"/>
</dbReference>
<dbReference type="Pfam" id="PF00698">
    <property type="entry name" value="Acyl_transf_1"/>
    <property type="match status" value="1"/>
</dbReference>
<keyword evidence="9" id="KW-1185">Reference proteome</keyword>
<dbReference type="EC" id="2.3.1.39" evidence="4"/>
<dbReference type="InterPro" id="IPR014043">
    <property type="entry name" value="Acyl_transferase_dom"/>
</dbReference>
<proteinExistence type="inferred from homology"/>
<evidence type="ECO:0000256" key="2">
    <source>
        <dbReference type="ARBA" id="ARBA00023315"/>
    </source>
</evidence>
<feature type="domain" description="Malonyl-CoA:ACP transacylase (MAT)" evidence="7">
    <location>
        <begin position="8"/>
        <end position="306"/>
    </location>
</feature>
<dbReference type="SUPFAM" id="SSF55048">
    <property type="entry name" value="Probable ACP-binding domain of malonyl-CoA ACP transacylase"/>
    <property type="match status" value="1"/>
</dbReference>
<dbReference type="Gene3D" id="3.40.366.10">
    <property type="entry name" value="Malonyl-Coenzyme A Acyl Carrier Protein, domain 2"/>
    <property type="match status" value="1"/>
</dbReference>
<feature type="active site" evidence="5">
    <location>
        <position position="202"/>
    </location>
</feature>
<dbReference type="RefSeq" id="WP_136738189.1">
    <property type="nucleotide sequence ID" value="NZ_SUMB01000001.1"/>
</dbReference>
<organism evidence="8 9">
    <name type="scientific">Streptomyces piniterrae</name>
    <dbReference type="NCBI Taxonomy" id="2571125"/>
    <lineage>
        <taxon>Bacteria</taxon>
        <taxon>Bacillati</taxon>
        <taxon>Actinomycetota</taxon>
        <taxon>Actinomycetes</taxon>
        <taxon>Kitasatosporales</taxon>
        <taxon>Streptomycetaceae</taxon>
        <taxon>Streptomyces</taxon>
    </lineage>
</organism>
<dbReference type="GO" id="GO:0004314">
    <property type="term" value="F:[acyl-carrier-protein] S-malonyltransferase activity"/>
    <property type="evidence" value="ECO:0007669"/>
    <property type="project" value="UniProtKB-EC"/>
</dbReference>
<evidence type="ECO:0000259" key="7">
    <source>
        <dbReference type="SMART" id="SM00827"/>
    </source>
</evidence>
<dbReference type="InterPro" id="IPR001227">
    <property type="entry name" value="Ac_transferase_dom_sf"/>
</dbReference>
<comment type="catalytic activity">
    <reaction evidence="3 4">
        <text>holo-[ACP] + malonyl-CoA = malonyl-[ACP] + CoA</text>
        <dbReference type="Rhea" id="RHEA:41792"/>
        <dbReference type="Rhea" id="RHEA-COMP:9623"/>
        <dbReference type="Rhea" id="RHEA-COMP:9685"/>
        <dbReference type="ChEBI" id="CHEBI:57287"/>
        <dbReference type="ChEBI" id="CHEBI:57384"/>
        <dbReference type="ChEBI" id="CHEBI:64479"/>
        <dbReference type="ChEBI" id="CHEBI:78449"/>
        <dbReference type="EC" id="2.3.1.39"/>
    </reaction>
</comment>
<dbReference type="InterPro" id="IPR024925">
    <property type="entry name" value="Malonyl_CoA-ACP_transAc"/>
</dbReference>
<protein>
    <recommendedName>
        <fullName evidence="4">Malonyl CoA-acyl carrier protein transacylase</fullName>
        <ecNumber evidence="4">2.3.1.39</ecNumber>
    </recommendedName>
</protein>
<gene>
    <name evidence="8" type="ORF">FCH28_03860</name>
</gene>
<dbReference type="SMART" id="SM00827">
    <property type="entry name" value="PKS_AT"/>
    <property type="match status" value="1"/>
</dbReference>
<comment type="similarity">
    <text evidence="4">Belongs to the fabD family.</text>
</comment>
<comment type="caution">
    <text evidence="8">The sequence shown here is derived from an EMBL/GenBank/DDBJ whole genome shotgun (WGS) entry which is preliminary data.</text>
</comment>
<feature type="region of interest" description="Disordered" evidence="6">
    <location>
        <begin position="307"/>
        <end position="331"/>
    </location>
</feature>
<sequence length="331" mass="34380">MTAATAFVFPGQGSQFPGMGHELARLGPRARALALRAEDITKVPVAELMTCADAETLADPEIAQVLVLVWSLAALERLREAGWRPSAVAGHSLGEYTALVACGSLDQDTALSLVACRGRAMAAAARGRPGGMAAIVGLSAQAVRALCRQATAGTDVAVVANWNSPRQLVVAGTVPAIERVVDAATGAGALRARRLPVGGAYHSPLMNAAHERLGDRLAGVPLDAPRIPFVSSATGRQVTDIDAYRGDLLAQVISPVRWSDAMRSLGELGADTYVEAGPGRVLGGLGREMARGARHLTTWEALRRAAPADALPGPDGGVRPVVTDLEQRTTT</sequence>
<reference evidence="8 9" key="1">
    <citation type="submission" date="2019-04" db="EMBL/GenBank/DDBJ databases">
        <title>Streptomyces piniterrae sp. nov., a heliquinomycin-producing actinomycete isolated from rhizosphere soil of Pinus yunnanensis.</title>
        <authorList>
            <person name="Zhuang X."/>
            <person name="Zhao J."/>
        </authorList>
    </citation>
    <scope>NUCLEOTIDE SEQUENCE [LARGE SCALE GENOMIC DNA]</scope>
    <source>
        <strain evidence="9">jys28</strain>
    </source>
</reference>
<dbReference type="PANTHER" id="PTHR42681">
    <property type="entry name" value="MALONYL-COA-ACYL CARRIER PROTEIN TRANSACYLASE, MITOCHONDRIAL"/>
    <property type="match status" value="1"/>
</dbReference>
<evidence type="ECO:0000313" key="9">
    <source>
        <dbReference type="Proteomes" id="UP000308697"/>
    </source>
</evidence>
<dbReference type="EMBL" id="SUMB01000001">
    <property type="protein sequence ID" value="TJZ59237.1"/>
    <property type="molecule type" value="Genomic_DNA"/>
</dbReference>
<dbReference type="Proteomes" id="UP000308697">
    <property type="component" value="Unassembled WGS sequence"/>
</dbReference>
<dbReference type="PIRSF" id="PIRSF000446">
    <property type="entry name" value="Mct"/>
    <property type="match status" value="1"/>
</dbReference>
<dbReference type="AlphaFoldDB" id="A0A4U0NWT0"/>
<dbReference type="Gene3D" id="3.30.70.250">
    <property type="entry name" value="Malonyl-CoA ACP transacylase, ACP-binding"/>
    <property type="match status" value="1"/>
</dbReference>
<evidence type="ECO:0000313" key="8">
    <source>
        <dbReference type="EMBL" id="TJZ59237.1"/>
    </source>
</evidence>
<evidence type="ECO:0000256" key="1">
    <source>
        <dbReference type="ARBA" id="ARBA00022679"/>
    </source>
</evidence>
<evidence type="ECO:0000256" key="5">
    <source>
        <dbReference type="PIRSR" id="PIRSR000446-1"/>
    </source>
</evidence>
<evidence type="ECO:0000256" key="4">
    <source>
        <dbReference type="PIRNR" id="PIRNR000446"/>
    </source>
</evidence>
<name>A0A4U0NWT0_9ACTN</name>
<keyword evidence="1 4" id="KW-0808">Transferase</keyword>
<dbReference type="InterPro" id="IPR016035">
    <property type="entry name" value="Acyl_Trfase/lysoPLipase"/>
</dbReference>
<evidence type="ECO:0000256" key="6">
    <source>
        <dbReference type="SAM" id="MobiDB-lite"/>
    </source>
</evidence>
<dbReference type="GO" id="GO:0005829">
    <property type="term" value="C:cytosol"/>
    <property type="evidence" value="ECO:0007669"/>
    <property type="project" value="TreeGrafter"/>
</dbReference>
<dbReference type="PANTHER" id="PTHR42681:SF1">
    <property type="entry name" value="MALONYL-COA-ACYL CARRIER PROTEIN TRANSACYLASE, MITOCHONDRIAL"/>
    <property type="match status" value="1"/>
</dbReference>
<evidence type="ECO:0000256" key="3">
    <source>
        <dbReference type="ARBA" id="ARBA00048462"/>
    </source>
</evidence>
<feature type="active site" evidence="5">
    <location>
        <position position="92"/>
    </location>
</feature>
<dbReference type="SUPFAM" id="SSF52151">
    <property type="entry name" value="FabD/lysophospholipase-like"/>
    <property type="match status" value="1"/>
</dbReference>
<accession>A0A4U0NWT0</accession>
<dbReference type="GO" id="GO:0006633">
    <property type="term" value="P:fatty acid biosynthetic process"/>
    <property type="evidence" value="ECO:0007669"/>
    <property type="project" value="TreeGrafter"/>
</dbReference>
<keyword evidence="2 4" id="KW-0012">Acyltransferase</keyword>